<dbReference type="KEGG" id="strr:EKD16_25100"/>
<reference evidence="1 2" key="1">
    <citation type="submission" date="2019-02" db="EMBL/GenBank/DDBJ databases">
        <authorList>
            <person name="Khodamoradi S."/>
            <person name="Hahnke R.L."/>
            <person name="Kaempfer P."/>
            <person name="Schumann P."/>
            <person name="Rohde M."/>
            <person name="Steinert M."/>
            <person name="Luzhetskyy A."/>
            <person name="Wink J."/>
            <person name="Ruckert C."/>
        </authorList>
    </citation>
    <scope>NUCLEOTIDE SEQUENCE [LARGE SCALE GENOMIC DNA]</scope>
    <source>
        <strain evidence="1 2">M2</strain>
        <plasmid evidence="2">phim2</plasmid>
    </source>
</reference>
<proteinExistence type="predicted"/>
<dbReference type="Proteomes" id="UP000292235">
    <property type="component" value="Plasmid phiM2"/>
</dbReference>
<accession>A0A4P6QAI6</accession>
<sequence>MFIINYDKDMNMSECATTDTAAVTAARQPIETYARTLAPGYPSHGYFVNVALSTAAELEQGRYDGHPHRVDHVTGAAACLDQEAHFAPRDVAQHMTELARLLRAAA</sequence>
<protein>
    <submittedName>
        <fullName evidence="1">Uncharacterized protein</fullName>
    </submittedName>
</protein>
<organism evidence="1 2">
    <name type="scientific">Streptomonospora litoralis</name>
    <dbReference type="NCBI Taxonomy" id="2498135"/>
    <lineage>
        <taxon>Bacteria</taxon>
        <taxon>Bacillati</taxon>
        <taxon>Actinomycetota</taxon>
        <taxon>Actinomycetes</taxon>
        <taxon>Streptosporangiales</taxon>
        <taxon>Nocardiopsidaceae</taxon>
        <taxon>Streptomonospora</taxon>
    </lineage>
</organism>
<keyword evidence="1" id="KW-0614">Plasmid</keyword>
<geneLocation type="plasmid" evidence="2">
    <name>phim2</name>
</geneLocation>
<gene>
    <name evidence="1" type="ORF">EKD16_25100</name>
</gene>
<evidence type="ECO:0000313" key="1">
    <source>
        <dbReference type="EMBL" id="QBI56761.1"/>
    </source>
</evidence>
<evidence type="ECO:0000313" key="2">
    <source>
        <dbReference type="Proteomes" id="UP000292235"/>
    </source>
</evidence>
<name>A0A4P6QAI6_9ACTN</name>
<dbReference type="EMBL" id="CP036456">
    <property type="protein sequence ID" value="QBI56761.1"/>
    <property type="molecule type" value="Genomic_DNA"/>
</dbReference>
<keyword evidence="2" id="KW-1185">Reference proteome</keyword>
<dbReference type="AlphaFoldDB" id="A0A4P6QAI6"/>